<sequence length="280" mass="32957">MDCKNTTKCKIISVVEKKGKPTRGVLRQNKAELEAEHARYFANKDLDFFIEHYWTVRWDLSDKDPYLAETLPYPSIHIVFDRSGSKIYGITKGRFSYLLKDKGSVFGIKFRPGAFYPFFKKNVSLLTDKTLEIDQVFPINVSRLENEIFKKEDDEDRIQIVESWLKNHIPEKDPNISYINSIIDKIKEDREIRSVDKIVKLFSIGKRSLQRLFKEYVGVSPKWVIQRYRLHEVAEKIEKTEKVNFAELALDLGYYDQAHFIKDFKNTIGLSPEEYLKTIK</sequence>
<dbReference type="EMBL" id="AP025028">
    <property type="protein sequence ID" value="BDA79513.1"/>
    <property type="molecule type" value="Genomic_DNA"/>
</dbReference>
<accession>A0ABN6KEM5</accession>
<protein>
    <submittedName>
        <fullName evidence="5">AraC family transcriptional regulator</fullName>
    </submittedName>
</protein>
<evidence type="ECO:0000256" key="1">
    <source>
        <dbReference type="ARBA" id="ARBA00023015"/>
    </source>
</evidence>
<dbReference type="RefSeq" id="WP_242935187.1">
    <property type="nucleotide sequence ID" value="NZ_AP025028.1"/>
</dbReference>
<dbReference type="Pfam" id="PF12833">
    <property type="entry name" value="HTH_18"/>
    <property type="match status" value="1"/>
</dbReference>
<proteinExistence type="predicted"/>
<organism evidence="5 6">
    <name type="scientific">Leptospira kobayashii</name>
    <dbReference type="NCBI Taxonomy" id="1917830"/>
    <lineage>
        <taxon>Bacteria</taxon>
        <taxon>Pseudomonadati</taxon>
        <taxon>Spirochaetota</taxon>
        <taxon>Spirochaetia</taxon>
        <taxon>Leptospirales</taxon>
        <taxon>Leptospiraceae</taxon>
        <taxon>Leptospira</taxon>
    </lineage>
</organism>
<dbReference type="InterPro" id="IPR046532">
    <property type="entry name" value="DUF6597"/>
</dbReference>
<keyword evidence="1" id="KW-0805">Transcription regulation</keyword>
<dbReference type="SMART" id="SM00342">
    <property type="entry name" value="HTH_ARAC"/>
    <property type="match status" value="1"/>
</dbReference>
<dbReference type="PROSITE" id="PS00041">
    <property type="entry name" value="HTH_ARAC_FAMILY_1"/>
    <property type="match status" value="1"/>
</dbReference>
<dbReference type="InterPro" id="IPR018062">
    <property type="entry name" value="HTH_AraC-typ_CS"/>
</dbReference>
<dbReference type="PROSITE" id="PS01124">
    <property type="entry name" value="HTH_ARAC_FAMILY_2"/>
    <property type="match status" value="1"/>
</dbReference>
<evidence type="ECO:0000256" key="3">
    <source>
        <dbReference type="ARBA" id="ARBA00023163"/>
    </source>
</evidence>
<dbReference type="Pfam" id="PF20240">
    <property type="entry name" value="DUF6597"/>
    <property type="match status" value="1"/>
</dbReference>
<evidence type="ECO:0000259" key="4">
    <source>
        <dbReference type="PROSITE" id="PS01124"/>
    </source>
</evidence>
<dbReference type="PANTHER" id="PTHR46796:SF13">
    <property type="entry name" value="HTH-TYPE TRANSCRIPTIONAL ACTIVATOR RHAS"/>
    <property type="match status" value="1"/>
</dbReference>
<dbReference type="Gene3D" id="1.10.10.60">
    <property type="entry name" value="Homeodomain-like"/>
    <property type="match status" value="1"/>
</dbReference>
<dbReference type="InterPro" id="IPR050204">
    <property type="entry name" value="AraC_XylS_family_regulators"/>
</dbReference>
<dbReference type="SUPFAM" id="SSF46689">
    <property type="entry name" value="Homeodomain-like"/>
    <property type="match status" value="1"/>
</dbReference>
<dbReference type="InterPro" id="IPR009057">
    <property type="entry name" value="Homeodomain-like_sf"/>
</dbReference>
<gene>
    <name evidence="5" type="ORF">LPTSP3_g24430</name>
</gene>
<evidence type="ECO:0000313" key="6">
    <source>
        <dbReference type="Proteomes" id="UP000245263"/>
    </source>
</evidence>
<name>A0ABN6KEM5_9LEPT</name>
<reference evidence="5 6" key="1">
    <citation type="submission" date="2021-08" db="EMBL/GenBank/DDBJ databases">
        <title>Complete genome sequence of Leptospira kobayashii strain E30.</title>
        <authorList>
            <person name="Nakao R."/>
            <person name="Nakamura S."/>
            <person name="Masuzawa T."/>
            <person name="Koizumi N."/>
        </authorList>
    </citation>
    <scope>NUCLEOTIDE SEQUENCE [LARGE SCALE GENOMIC DNA]</scope>
    <source>
        <strain evidence="5 6">E30</strain>
    </source>
</reference>
<keyword evidence="3" id="KW-0804">Transcription</keyword>
<evidence type="ECO:0000256" key="2">
    <source>
        <dbReference type="ARBA" id="ARBA00023125"/>
    </source>
</evidence>
<dbReference type="Proteomes" id="UP000245263">
    <property type="component" value="Chromosome 1"/>
</dbReference>
<dbReference type="PANTHER" id="PTHR46796">
    <property type="entry name" value="HTH-TYPE TRANSCRIPTIONAL ACTIVATOR RHAS-RELATED"/>
    <property type="match status" value="1"/>
</dbReference>
<keyword evidence="2" id="KW-0238">DNA-binding</keyword>
<keyword evidence="6" id="KW-1185">Reference proteome</keyword>
<dbReference type="InterPro" id="IPR018060">
    <property type="entry name" value="HTH_AraC"/>
</dbReference>
<evidence type="ECO:0000313" key="5">
    <source>
        <dbReference type="EMBL" id="BDA79513.1"/>
    </source>
</evidence>
<feature type="domain" description="HTH araC/xylS-type" evidence="4">
    <location>
        <begin position="177"/>
        <end position="278"/>
    </location>
</feature>